<comment type="caution">
    <text evidence="1">The sequence shown here is derived from an EMBL/GenBank/DDBJ whole genome shotgun (WGS) entry which is preliminary data.</text>
</comment>
<dbReference type="PANTHER" id="PTHR34427">
    <property type="entry name" value="DUF4283 DOMAIN PROTEIN"/>
    <property type="match status" value="1"/>
</dbReference>
<proteinExistence type="predicted"/>
<name>A0A438C9G2_VITVI</name>
<gene>
    <name evidence="1" type="ORF">CK203_115713</name>
</gene>
<dbReference type="AlphaFoldDB" id="A0A438C9G2"/>
<sequence>MRSNGAGRFLFCLVITEEAKRFLLIFPQGRGHLGGWPVLMKKLHFLGIVPSSKVRGVVPPVGVRSSPKEATAFGSFAEAITKDPRVVGEVVWLQLGEGKMKWGVKISAFGGALLLFDFEDSFEAERVLARGARRLKKKILLLIRWHPEWARILVKYDGRVLPRSLQVVVGCSSFSIQLWWEAPPRFSMVASRSSCSGYFGHEERDDEGGSHTSVGVGKEGQLGCLAGNVVLQSFGRDAQLEEVETVNFTNSAKVVEDQEQGERITTKEGGACLVVPSVEGDFGGKESRQEPKGLVASWSNGLTRPFTSTTHKAICFKVGGILKVSQTSEEDCLARVEVLRGGRVSMDVAKGTKGLLGLLDGGGPSKDFHETKWRSRVRDVVKGQVPSPMSGLVWSHMALTNETLMAEANRFPPLSSLGLMDYGSQPLMMLRRYGSLLENSGTDPKDPSSKELVIKARELKPSKALELACISKGTVSLPSMSQVERGSTSRHPVLRWNYVNLSAWLTTTILHVLSGERRGALGTQHPCCEVVLGL</sequence>
<reference evidence="1 2" key="1">
    <citation type="journal article" date="2018" name="PLoS Genet.">
        <title>Population sequencing reveals clonal diversity and ancestral inbreeding in the grapevine cultivar Chardonnay.</title>
        <authorList>
            <person name="Roach M.J."/>
            <person name="Johnson D.L."/>
            <person name="Bohlmann J."/>
            <person name="van Vuuren H.J."/>
            <person name="Jones S.J."/>
            <person name="Pretorius I.S."/>
            <person name="Schmidt S.A."/>
            <person name="Borneman A.R."/>
        </authorList>
    </citation>
    <scope>NUCLEOTIDE SEQUENCE [LARGE SCALE GENOMIC DNA]</scope>
    <source>
        <strain evidence="2">cv. Chardonnay</strain>
        <tissue evidence="1">Leaf</tissue>
    </source>
</reference>
<organism evidence="1 2">
    <name type="scientific">Vitis vinifera</name>
    <name type="common">Grape</name>
    <dbReference type="NCBI Taxonomy" id="29760"/>
    <lineage>
        <taxon>Eukaryota</taxon>
        <taxon>Viridiplantae</taxon>
        <taxon>Streptophyta</taxon>
        <taxon>Embryophyta</taxon>
        <taxon>Tracheophyta</taxon>
        <taxon>Spermatophyta</taxon>
        <taxon>Magnoliopsida</taxon>
        <taxon>eudicotyledons</taxon>
        <taxon>Gunneridae</taxon>
        <taxon>Pentapetalae</taxon>
        <taxon>rosids</taxon>
        <taxon>Vitales</taxon>
        <taxon>Vitaceae</taxon>
        <taxon>Viteae</taxon>
        <taxon>Vitis</taxon>
    </lineage>
</organism>
<dbReference type="Proteomes" id="UP000288805">
    <property type="component" value="Unassembled WGS sequence"/>
</dbReference>
<protein>
    <recommendedName>
        <fullName evidence="3">DUF4283 domain-containing protein</fullName>
    </recommendedName>
</protein>
<evidence type="ECO:0008006" key="3">
    <source>
        <dbReference type="Google" id="ProtNLM"/>
    </source>
</evidence>
<evidence type="ECO:0000313" key="1">
    <source>
        <dbReference type="EMBL" id="RVW19546.1"/>
    </source>
</evidence>
<evidence type="ECO:0000313" key="2">
    <source>
        <dbReference type="Proteomes" id="UP000288805"/>
    </source>
</evidence>
<accession>A0A438C9G2</accession>
<dbReference type="EMBL" id="QGNW01002463">
    <property type="protein sequence ID" value="RVW19546.1"/>
    <property type="molecule type" value="Genomic_DNA"/>
</dbReference>
<dbReference type="PANTHER" id="PTHR34427:SF5">
    <property type="entry name" value="DUF4283 DOMAIN-CONTAINING PROTEIN"/>
    <property type="match status" value="1"/>
</dbReference>